<reference evidence="1" key="1">
    <citation type="journal article" date="2020" name="Nature">
        <title>Giant virus diversity and host interactions through global metagenomics.</title>
        <authorList>
            <person name="Schulz F."/>
            <person name="Roux S."/>
            <person name="Paez-Espino D."/>
            <person name="Jungbluth S."/>
            <person name="Walsh D.A."/>
            <person name="Denef V.J."/>
            <person name="McMahon K.D."/>
            <person name="Konstantinidis K.T."/>
            <person name="Eloe-Fadrosh E.A."/>
            <person name="Kyrpides N.C."/>
            <person name="Woyke T."/>
        </authorList>
    </citation>
    <scope>NUCLEOTIDE SEQUENCE</scope>
    <source>
        <strain evidence="1">GVMAG-M-3300020192-26</strain>
    </source>
</reference>
<dbReference type="EMBL" id="MN739364">
    <property type="protein sequence ID" value="QHT01140.1"/>
    <property type="molecule type" value="Genomic_DNA"/>
</dbReference>
<dbReference type="AlphaFoldDB" id="A0A6C0CBE7"/>
<protein>
    <submittedName>
        <fullName evidence="1">Uncharacterized protein</fullName>
    </submittedName>
</protein>
<sequence length="186" mass="21506">MSNSYVSRKNIEKETYFIHNNGFRPFEVIVTAKNIIILACDAALDEDDENSYSFFISAIDEFEGYWYGYDSSPNRGHNNTLLIKISDHDYMHIGPVIFTFKTTDKIIDYISPLGNSDVAYPVAYGKSNIYFMNDFNYVNKKDIRETTVANAMDLYVDFSELNMKQKKDMRNIVLLAESQGLEITKY</sequence>
<evidence type="ECO:0000313" key="1">
    <source>
        <dbReference type="EMBL" id="QHT01140.1"/>
    </source>
</evidence>
<proteinExistence type="predicted"/>
<accession>A0A6C0CBE7</accession>
<name>A0A6C0CBE7_9ZZZZ</name>
<organism evidence="1">
    <name type="scientific">viral metagenome</name>
    <dbReference type="NCBI Taxonomy" id="1070528"/>
    <lineage>
        <taxon>unclassified sequences</taxon>
        <taxon>metagenomes</taxon>
        <taxon>organismal metagenomes</taxon>
    </lineage>
</organism>